<evidence type="ECO:0000259" key="6">
    <source>
        <dbReference type="Pfam" id="PF01276"/>
    </source>
</evidence>
<keyword evidence="9" id="KW-1185">Reference proteome</keyword>
<dbReference type="SUPFAM" id="SSF53383">
    <property type="entry name" value="PLP-dependent transferases"/>
    <property type="match status" value="1"/>
</dbReference>
<dbReference type="Gene3D" id="3.90.100.10">
    <property type="entry name" value="Orn/Lys/Arg decarboxylase, C-terminal domain"/>
    <property type="match status" value="1"/>
</dbReference>
<evidence type="ECO:0000256" key="5">
    <source>
        <dbReference type="ARBA" id="ARBA00023239"/>
    </source>
</evidence>
<comment type="caution">
    <text evidence="8">The sequence shown here is derived from an EMBL/GenBank/DDBJ whole genome shotgun (WGS) entry which is preliminary data.</text>
</comment>
<feature type="domain" description="Orn/Lys/Arg decarboxylases family 1 pyridoxal-P attachment site" evidence="6">
    <location>
        <begin position="8"/>
        <end position="370"/>
    </location>
</feature>
<dbReference type="InterPro" id="IPR052357">
    <property type="entry name" value="Orn_Lys_Arg_decarboxylase-I"/>
</dbReference>
<dbReference type="Pfam" id="PF03711">
    <property type="entry name" value="OKR_DC_1_C"/>
    <property type="match status" value="1"/>
</dbReference>
<evidence type="ECO:0000313" key="9">
    <source>
        <dbReference type="Proteomes" id="UP000037267"/>
    </source>
</evidence>
<feature type="domain" description="Orn/Lys/Arg decarboxylase C-terminal" evidence="7">
    <location>
        <begin position="398"/>
        <end position="470"/>
    </location>
</feature>
<dbReference type="AlphaFoldDB" id="A0A0L0WEE4"/>
<protein>
    <submittedName>
        <fullName evidence="8">Arginine decarboxylase SpeA</fullName>
        <ecNumber evidence="8">4.1.1.19</ecNumber>
    </submittedName>
</protein>
<dbReference type="CDD" id="cd00615">
    <property type="entry name" value="Orn_deC_like"/>
    <property type="match status" value="1"/>
</dbReference>
<dbReference type="PANTHER" id="PTHR43277">
    <property type="entry name" value="ARGININE DECARBOXYLASE"/>
    <property type="match status" value="1"/>
</dbReference>
<dbReference type="STRING" id="1503.CLPU_2c02470"/>
<gene>
    <name evidence="8" type="primary">speA</name>
    <name evidence="8" type="ORF">CLPU_2c02470</name>
</gene>
<comment type="cofactor">
    <cofactor evidence="1">
        <name>pyridoxal 5'-phosphate</name>
        <dbReference type="ChEBI" id="CHEBI:597326"/>
    </cofactor>
</comment>
<accession>A0A0L0WEE4</accession>
<keyword evidence="5 8" id="KW-0456">Lyase</keyword>
<evidence type="ECO:0000313" key="8">
    <source>
        <dbReference type="EMBL" id="KNF09795.1"/>
    </source>
</evidence>
<evidence type="ECO:0000256" key="3">
    <source>
        <dbReference type="ARBA" id="ARBA00022793"/>
    </source>
</evidence>
<dbReference type="GO" id="GO:0008792">
    <property type="term" value="F:arginine decarboxylase activity"/>
    <property type="evidence" value="ECO:0007669"/>
    <property type="project" value="UniProtKB-EC"/>
</dbReference>
<keyword evidence="3" id="KW-0210">Decarboxylase</keyword>
<dbReference type="InterPro" id="IPR015421">
    <property type="entry name" value="PyrdxlP-dep_Trfase_major"/>
</dbReference>
<dbReference type="PANTHER" id="PTHR43277:SF4">
    <property type="entry name" value="ARGININE DECARBOXYLASE"/>
    <property type="match status" value="1"/>
</dbReference>
<dbReference type="Pfam" id="PF01276">
    <property type="entry name" value="OKR_DC_1"/>
    <property type="match status" value="1"/>
</dbReference>
<proteinExistence type="inferred from homology"/>
<evidence type="ECO:0000259" key="7">
    <source>
        <dbReference type="Pfam" id="PF03711"/>
    </source>
</evidence>
<keyword evidence="4" id="KW-0663">Pyridoxal phosphate</keyword>
<dbReference type="OrthoDB" id="9815233at2"/>
<dbReference type="InterPro" id="IPR008286">
    <property type="entry name" value="Prn/Lys/Arg_de-COase_C"/>
</dbReference>
<comment type="similarity">
    <text evidence="2">Belongs to the Orn/Lys/Arg decarboxylase class-I family.</text>
</comment>
<dbReference type="RefSeq" id="WP_082154042.1">
    <property type="nucleotide sequence ID" value="NZ_LGSS01000002.1"/>
</dbReference>
<reference evidence="9" key="1">
    <citation type="submission" date="2015-07" db="EMBL/GenBank/DDBJ databases">
        <title>Draft genome sequence of the purine-degrading Gottschalkia purinilyticum DSM 1384 (formerly Clostridium purinilyticum).</title>
        <authorList>
            <person name="Poehlein A."/>
            <person name="Schiel-Bengelsdorf B."/>
            <person name="Bengelsdorf F.R."/>
            <person name="Daniel R."/>
            <person name="Duerre P."/>
        </authorList>
    </citation>
    <scope>NUCLEOTIDE SEQUENCE [LARGE SCALE GENOMIC DNA]</scope>
    <source>
        <strain evidence="9">DSM 1384</strain>
    </source>
</reference>
<dbReference type="Gene3D" id="3.40.640.10">
    <property type="entry name" value="Type I PLP-dependent aspartate aminotransferase-like (Major domain)"/>
    <property type="match status" value="1"/>
</dbReference>
<dbReference type="EMBL" id="LGSS01000002">
    <property type="protein sequence ID" value="KNF09795.1"/>
    <property type="molecule type" value="Genomic_DNA"/>
</dbReference>
<dbReference type="EC" id="4.1.1.19" evidence="8"/>
<name>A0A0L0WEE4_GOTPU</name>
<evidence type="ECO:0000256" key="2">
    <source>
        <dbReference type="ARBA" id="ARBA00010671"/>
    </source>
</evidence>
<dbReference type="InterPro" id="IPR000310">
    <property type="entry name" value="Orn/Lys/Arg_deCO2ase_major_dom"/>
</dbReference>
<evidence type="ECO:0000256" key="4">
    <source>
        <dbReference type="ARBA" id="ARBA00022898"/>
    </source>
</evidence>
<evidence type="ECO:0000256" key="1">
    <source>
        <dbReference type="ARBA" id="ARBA00001933"/>
    </source>
</evidence>
<organism evidence="8 9">
    <name type="scientific">Gottschalkia purinilytica</name>
    <name type="common">Clostridium purinilyticum</name>
    <dbReference type="NCBI Taxonomy" id="1503"/>
    <lineage>
        <taxon>Bacteria</taxon>
        <taxon>Bacillati</taxon>
        <taxon>Bacillota</taxon>
        <taxon>Tissierellia</taxon>
        <taxon>Tissierellales</taxon>
        <taxon>Gottschalkiaceae</taxon>
        <taxon>Gottschalkia</taxon>
    </lineage>
</organism>
<sequence>MMLNQNKTPLFDALKEYHARNVTPFDVPGHKHGKGLQEFKEFLGPKVLEVDVNSMKPLDNLNNPKSVIKNAQELAADAYSADHAFFLVNGTTSAVQAMIMAVCKPGDKIILPRNAHKSVVNGIILSGAEPVYIQPEINETLGMAMGISCESVEKAIIRHPDAKAILIINPTYYGVVSDVKNIVKIAHKNKIAVLVDEAHGAHFNFHQELPQDGIALGADMCAVSSHKTGGALTQSSLLLLNEGLINPNSVRTAIELTQTTSASYLLMSSLDVSRKVLAVKGKELLDKALKLSRYARKEINKIIGYYAFSKELIGEKGVFDFDETKLGINVSDLGLTGFEVYDMLRDEYNIQVEMGDIYNILAIISIGDDEDSINKLIYALRDVSDRFRGSKIVYDKTQILENPEVVISPRNAFYSEKKVISLEEAEGEISGEFIMAYPPGIPIVAPGERITKKMIEYVEILKRQKTLLQGTEDSEINYIKVISI</sequence>
<dbReference type="Proteomes" id="UP000037267">
    <property type="component" value="Unassembled WGS sequence"/>
</dbReference>
<dbReference type="InterPro" id="IPR015424">
    <property type="entry name" value="PyrdxlP-dep_Trfase"/>
</dbReference>
<dbReference type="PATRIC" id="fig|1503.3.peg.1743"/>